<evidence type="ECO:0000256" key="6">
    <source>
        <dbReference type="PIRSR" id="PIRSR001369-1"/>
    </source>
</evidence>
<accession>A0A517QJ64</accession>
<dbReference type="OrthoDB" id="9800864at2"/>
<dbReference type="PANTHER" id="PTHR11739">
    <property type="entry name" value="CITRATE SYNTHASE"/>
    <property type="match status" value="1"/>
</dbReference>
<dbReference type="Pfam" id="PF00285">
    <property type="entry name" value="Citrate_synt"/>
    <property type="match status" value="1"/>
</dbReference>
<evidence type="ECO:0000256" key="5">
    <source>
        <dbReference type="PIRNR" id="PIRNR001369"/>
    </source>
</evidence>
<keyword evidence="3 5" id="KW-0808">Transferase</keyword>
<dbReference type="GO" id="GO:0006099">
    <property type="term" value="P:tricarboxylic acid cycle"/>
    <property type="evidence" value="ECO:0007669"/>
    <property type="project" value="UniProtKB-UniPathway"/>
</dbReference>
<reference evidence="8 9" key="1">
    <citation type="submission" date="2019-02" db="EMBL/GenBank/DDBJ databases">
        <title>Deep-cultivation of Planctomycetes and their phenomic and genomic characterization uncovers novel biology.</title>
        <authorList>
            <person name="Wiegand S."/>
            <person name="Jogler M."/>
            <person name="Boedeker C."/>
            <person name="Pinto D."/>
            <person name="Vollmers J."/>
            <person name="Rivas-Marin E."/>
            <person name="Kohn T."/>
            <person name="Peeters S.H."/>
            <person name="Heuer A."/>
            <person name="Rast P."/>
            <person name="Oberbeckmann S."/>
            <person name="Bunk B."/>
            <person name="Jeske O."/>
            <person name="Meyerdierks A."/>
            <person name="Storesund J.E."/>
            <person name="Kallscheuer N."/>
            <person name="Luecker S."/>
            <person name="Lage O.M."/>
            <person name="Pohl T."/>
            <person name="Merkel B.J."/>
            <person name="Hornburger P."/>
            <person name="Mueller R.-W."/>
            <person name="Bruemmer F."/>
            <person name="Labrenz M."/>
            <person name="Spormann A.M."/>
            <person name="Op den Camp H."/>
            <person name="Overmann J."/>
            <person name="Amann R."/>
            <person name="Jetten M.S.M."/>
            <person name="Mascher T."/>
            <person name="Medema M.H."/>
            <person name="Devos D.P."/>
            <person name="Kaster A.-K."/>
            <person name="Ovreas L."/>
            <person name="Rohde M."/>
            <person name="Galperin M.Y."/>
            <person name="Jogler C."/>
        </authorList>
    </citation>
    <scope>NUCLEOTIDE SEQUENCE [LARGE SCALE GENOMIC DNA]</scope>
    <source>
        <strain evidence="8 9">Mal48</strain>
    </source>
</reference>
<dbReference type="GO" id="GO:0036440">
    <property type="term" value="F:citrate synthase activity"/>
    <property type="evidence" value="ECO:0007669"/>
    <property type="project" value="UniProtKB-EC"/>
</dbReference>
<dbReference type="RefSeq" id="WP_145196415.1">
    <property type="nucleotide sequence ID" value="NZ_CP036267.1"/>
</dbReference>
<dbReference type="InterPro" id="IPR019810">
    <property type="entry name" value="Citrate_synthase_AS"/>
</dbReference>
<evidence type="ECO:0000256" key="3">
    <source>
        <dbReference type="ARBA" id="ARBA00022679"/>
    </source>
</evidence>
<gene>
    <name evidence="8" type="primary">citZ</name>
    <name evidence="8" type="ORF">Mal48_09010</name>
</gene>
<proteinExistence type="inferred from homology"/>
<evidence type="ECO:0000256" key="7">
    <source>
        <dbReference type="RuleBase" id="RU003406"/>
    </source>
</evidence>
<dbReference type="AlphaFoldDB" id="A0A517QJ64"/>
<dbReference type="PROSITE" id="PS00480">
    <property type="entry name" value="CITRATE_SYNTHASE"/>
    <property type="match status" value="1"/>
</dbReference>
<dbReference type="PRINTS" id="PR00143">
    <property type="entry name" value="CITRTSNTHASE"/>
</dbReference>
<dbReference type="EMBL" id="CP036267">
    <property type="protein sequence ID" value="QDT31666.1"/>
    <property type="molecule type" value="Genomic_DNA"/>
</dbReference>
<name>A0A517QJ64_9PLAN</name>
<dbReference type="InterPro" id="IPR002020">
    <property type="entry name" value="Citrate_synthase"/>
</dbReference>
<dbReference type="PIRSF" id="PIRSF001369">
    <property type="entry name" value="Citrate_synth"/>
    <property type="match status" value="1"/>
</dbReference>
<dbReference type="PANTHER" id="PTHR11739:SF4">
    <property type="entry name" value="CITRATE SYNTHASE, PEROXISOMAL"/>
    <property type="match status" value="1"/>
</dbReference>
<dbReference type="Gene3D" id="1.10.580.10">
    <property type="entry name" value="Citrate Synthase, domain 1"/>
    <property type="match status" value="1"/>
</dbReference>
<dbReference type="Proteomes" id="UP000315724">
    <property type="component" value="Chromosome"/>
</dbReference>
<evidence type="ECO:0000256" key="4">
    <source>
        <dbReference type="ARBA" id="ARBA00049288"/>
    </source>
</evidence>
<sequence>MSQEIYHPGLRGVIAGETEICRLEDGIQYRGYCLHDLAEGATFLEVAYLLLFDELPSEEQYADFLSILTEEQKLPSIIEEVFERIPVHVPPLEVLRTGVGLLSHLDPQSSENLMLAGHDQTIRLLARLPLVIGAWHRLRLGLPVLAAKQELSYIGNMYYLLTGSVPNALFERALEVAFITCAEHEFNPSTYVARIVGSTRSNQYGPILAAMDAFIGTSHGGGDDHPLDVLDEVGCPENAQAWVEGLSPETPIPGFGHPVYKDCDPRAMILETECERLASACQRMDMETLADSIEQAVWNVRKTPPNIDWPLCRLLSYLGVERDLFRSLFAAARIAGWSAHAVEQCETNEVIRPRARYRGAEDCHFEPLRHRSE</sequence>
<evidence type="ECO:0000256" key="1">
    <source>
        <dbReference type="ARBA" id="ARBA00004751"/>
    </source>
</evidence>
<evidence type="ECO:0000313" key="9">
    <source>
        <dbReference type="Proteomes" id="UP000315724"/>
    </source>
</evidence>
<evidence type="ECO:0000256" key="2">
    <source>
        <dbReference type="ARBA" id="ARBA00010566"/>
    </source>
</evidence>
<dbReference type="InterPro" id="IPR036969">
    <property type="entry name" value="Citrate_synthase_sf"/>
</dbReference>
<dbReference type="UniPathway" id="UPA00223"/>
<dbReference type="InterPro" id="IPR016142">
    <property type="entry name" value="Citrate_synth-like_lrg_a-sub"/>
</dbReference>
<dbReference type="InterPro" id="IPR024176">
    <property type="entry name" value="Citrate_synthase_bac-typ"/>
</dbReference>
<protein>
    <recommendedName>
        <fullName evidence="5">Citrate synthase</fullName>
    </recommendedName>
</protein>
<dbReference type="KEGG" id="tpol:Mal48_09010"/>
<feature type="active site" evidence="6">
    <location>
        <position position="308"/>
    </location>
</feature>
<comment type="similarity">
    <text evidence="2 5 7">Belongs to the citrate synthase family.</text>
</comment>
<organism evidence="8 9">
    <name type="scientific">Thalassoglobus polymorphus</name>
    <dbReference type="NCBI Taxonomy" id="2527994"/>
    <lineage>
        <taxon>Bacteria</taxon>
        <taxon>Pseudomonadati</taxon>
        <taxon>Planctomycetota</taxon>
        <taxon>Planctomycetia</taxon>
        <taxon>Planctomycetales</taxon>
        <taxon>Planctomycetaceae</taxon>
        <taxon>Thalassoglobus</taxon>
    </lineage>
</organism>
<dbReference type="SUPFAM" id="SSF48256">
    <property type="entry name" value="Citrate synthase"/>
    <property type="match status" value="1"/>
</dbReference>
<keyword evidence="8" id="KW-0012">Acyltransferase</keyword>
<dbReference type="Gene3D" id="1.10.230.10">
    <property type="entry name" value="Cytochrome P450-Terp, domain 2"/>
    <property type="match status" value="1"/>
</dbReference>
<comment type="catalytic activity">
    <reaction evidence="4">
        <text>oxaloacetate + acetyl-CoA + H2O = citrate + CoA + H(+)</text>
        <dbReference type="Rhea" id="RHEA:16845"/>
        <dbReference type="ChEBI" id="CHEBI:15377"/>
        <dbReference type="ChEBI" id="CHEBI:15378"/>
        <dbReference type="ChEBI" id="CHEBI:16452"/>
        <dbReference type="ChEBI" id="CHEBI:16947"/>
        <dbReference type="ChEBI" id="CHEBI:57287"/>
        <dbReference type="ChEBI" id="CHEBI:57288"/>
        <dbReference type="EC" id="2.3.3.16"/>
    </reaction>
</comment>
<evidence type="ECO:0000313" key="8">
    <source>
        <dbReference type="EMBL" id="QDT31666.1"/>
    </source>
</evidence>
<comment type="pathway">
    <text evidence="1">Carbohydrate metabolism; tricarboxylic acid cycle; isocitrate from oxaloacetate: step 1/2.</text>
</comment>
<feature type="active site" evidence="6">
    <location>
        <position position="257"/>
    </location>
</feature>
<dbReference type="GO" id="GO:0005975">
    <property type="term" value="P:carbohydrate metabolic process"/>
    <property type="evidence" value="ECO:0007669"/>
    <property type="project" value="TreeGrafter"/>
</dbReference>
<keyword evidence="9" id="KW-1185">Reference proteome</keyword>
<dbReference type="InterPro" id="IPR016143">
    <property type="entry name" value="Citrate_synth-like_sm_a-sub"/>
</dbReference>